<proteinExistence type="predicted"/>
<organism evidence="1 2">
    <name type="scientific">Cyclospora cayetanensis</name>
    <dbReference type="NCBI Taxonomy" id="88456"/>
    <lineage>
        <taxon>Eukaryota</taxon>
        <taxon>Sar</taxon>
        <taxon>Alveolata</taxon>
        <taxon>Apicomplexa</taxon>
        <taxon>Conoidasida</taxon>
        <taxon>Coccidia</taxon>
        <taxon>Eucoccidiorida</taxon>
        <taxon>Eimeriorina</taxon>
        <taxon>Eimeriidae</taxon>
        <taxon>Cyclospora</taxon>
    </lineage>
</organism>
<dbReference type="VEuPathDB" id="ToxoDB:cyc_06018"/>
<reference evidence="1 2" key="1">
    <citation type="journal article" date="2016" name="BMC Genomics">
        <title>Comparative genomics reveals Cyclospora cayetanensis possesses coccidia-like metabolism and invasion components but unique surface antigens.</title>
        <authorList>
            <person name="Liu S."/>
            <person name="Wang L."/>
            <person name="Zheng H."/>
            <person name="Xu Z."/>
            <person name="Roellig D.M."/>
            <person name="Li N."/>
            <person name="Frace M.A."/>
            <person name="Tang K."/>
            <person name="Arrowood M.J."/>
            <person name="Moss D.M."/>
            <person name="Zhang L."/>
            <person name="Feng Y."/>
            <person name="Xiao L."/>
        </authorList>
    </citation>
    <scope>NUCLEOTIDE SEQUENCE [LARGE SCALE GENOMIC DNA]</scope>
    <source>
        <strain evidence="1 2">CHN_HEN01</strain>
    </source>
</reference>
<sequence length="99" mass="11052">MHSSSFSPRIVRADRQNEFNVCLAKRVCIVFGIASFQRVSVDIAPSPFSLQQVLQVLLRRRLRIVREIRVALAVAAALPDGQKRVLHGATETSSAVRRL</sequence>
<keyword evidence="2" id="KW-1185">Reference proteome</keyword>
<comment type="caution">
    <text evidence="1">The sequence shown here is derived from an EMBL/GenBank/DDBJ whole genome shotgun (WGS) entry which is preliminary data.</text>
</comment>
<dbReference type="Proteomes" id="UP000095192">
    <property type="component" value="Unassembled WGS sequence"/>
</dbReference>
<accession>A0A1D3D0B0</accession>
<name>A0A1D3D0B0_9EIME</name>
<gene>
    <name evidence="1" type="ORF">cyc_06018</name>
</gene>
<dbReference type="EMBL" id="JROU02001286">
    <property type="protein sequence ID" value="OEH76888.1"/>
    <property type="molecule type" value="Genomic_DNA"/>
</dbReference>
<evidence type="ECO:0000313" key="1">
    <source>
        <dbReference type="EMBL" id="OEH76888.1"/>
    </source>
</evidence>
<evidence type="ECO:0000313" key="2">
    <source>
        <dbReference type="Proteomes" id="UP000095192"/>
    </source>
</evidence>
<protein>
    <submittedName>
        <fullName evidence="1">Uncharacterized protein</fullName>
    </submittedName>
</protein>
<dbReference type="InParanoid" id="A0A1D3D0B0"/>
<dbReference type="AlphaFoldDB" id="A0A1D3D0B0"/>